<dbReference type="CDD" id="cd04301">
    <property type="entry name" value="NAT_SF"/>
    <property type="match status" value="1"/>
</dbReference>
<protein>
    <submittedName>
        <fullName evidence="4">GNAT family N-acetyltransferase</fullName>
    </submittedName>
</protein>
<name>A0A7Y7IIA3_9MICC</name>
<dbReference type="InterPro" id="IPR016181">
    <property type="entry name" value="Acyl_CoA_acyltransferase"/>
</dbReference>
<dbReference type="RefSeq" id="WP_176635723.1">
    <property type="nucleotide sequence ID" value="NZ_JAAMFM010000023.1"/>
</dbReference>
<dbReference type="PROSITE" id="PS51186">
    <property type="entry name" value="GNAT"/>
    <property type="match status" value="1"/>
</dbReference>
<dbReference type="PANTHER" id="PTHR43877">
    <property type="entry name" value="AMINOALKYLPHOSPHONATE N-ACETYLTRANSFERASE-RELATED-RELATED"/>
    <property type="match status" value="1"/>
</dbReference>
<dbReference type="EMBL" id="JAAMFM010000023">
    <property type="protein sequence ID" value="NVM95999.1"/>
    <property type="molecule type" value="Genomic_DNA"/>
</dbReference>
<sequence>MTERAGVDHRGFAEFAPGDGGVVPVSVTVRRATKLDIPGILDVNNQAGRPANTAESLGLTITDPGRLVVVATIRDGHAAGLAGWAKTHYWDHPDGAAPAGHYLGGVMVLPEDRRRGVATALTDARLDWIWKRSATAWYVVNADNLSSIALHRRWGFSEVARSTRFHTTNFTGGVGLLMRADRPQAGR</sequence>
<comment type="caution">
    <text evidence="4">The sequence shown here is derived from an EMBL/GenBank/DDBJ whole genome shotgun (WGS) entry which is preliminary data.</text>
</comment>
<evidence type="ECO:0000259" key="3">
    <source>
        <dbReference type="PROSITE" id="PS51186"/>
    </source>
</evidence>
<evidence type="ECO:0000313" key="5">
    <source>
        <dbReference type="Proteomes" id="UP000543556"/>
    </source>
</evidence>
<proteinExistence type="predicted"/>
<gene>
    <name evidence="4" type="ORF">G6034_14020</name>
</gene>
<evidence type="ECO:0000256" key="1">
    <source>
        <dbReference type="ARBA" id="ARBA00022679"/>
    </source>
</evidence>
<evidence type="ECO:0000256" key="2">
    <source>
        <dbReference type="ARBA" id="ARBA00023315"/>
    </source>
</evidence>
<feature type="domain" description="N-acetyltransferase" evidence="3">
    <location>
        <begin position="27"/>
        <end position="183"/>
    </location>
</feature>
<dbReference type="InterPro" id="IPR050832">
    <property type="entry name" value="Bact_Acetyltransf"/>
</dbReference>
<organism evidence="4 5">
    <name type="scientific">Arthrobacter wenxiniae</name>
    <dbReference type="NCBI Taxonomy" id="2713570"/>
    <lineage>
        <taxon>Bacteria</taxon>
        <taxon>Bacillati</taxon>
        <taxon>Actinomycetota</taxon>
        <taxon>Actinomycetes</taxon>
        <taxon>Micrococcales</taxon>
        <taxon>Micrococcaceae</taxon>
        <taxon>Arthrobacter</taxon>
    </lineage>
</organism>
<keyword evidence="5" id="KW-1185">Reference proteome</keyword>
<keyword evidence="1 4" id="KW-0808">Transferase</keyword>
<dbReference type="InterPro" id="IPR000182">
    <property type="entry name" value="GNAT_dom"/>
</dbReference>
<accession>A0A7Y7IIA3</accession>
<dbReference type="GO" id="GO:0016747">
    <property type="term" value="F:acyltransferase activity, transferring groups other than amino-acyl groups"/>
    <property type="evidence" value="ECO:0007669"/>
    <property type="project" value="InterPro"/>
</dbReference>
<evidence type="ECO:0000313" key="4">
    <source>
        <dbReference type="EMBL" id="NVM95999.1"/>
    </source>
</evidence>
<dbReference type="Pfam" id="PF00583">
    <property type="entry name" value="Acetyltransf_1"/>
    <property type="match status" value="1"/>
</dbReference>
<dbReference type="Gene3D" id="3.40.630.30">
    <property type="match status" value="1"/>
</dbReference>
<dbReference type="SUPFAM" id="SSF55729">
    <property type="entry name" value="Acyl-CoA N-acyltransferases (Nat)"/>
    <property type="match status" value="1"/>
</dbReference>
<dbReference type="AlphaFoldDB" id="A0A7Y7IIA3"/>
<dbReference type="Proteomes" id="UP000543556">
    <property type="component" value="Unassembled WGS sequence"/>
</dbReference>
<keyword evidence="2" id="KW-0012">Acyltransferase</keyword>
<reference evidence="4 5" key="1">
    <citation type="submission" date="2020-02" db="EMBL/GenBank/DDBJ databases">
        <title>Genome sequence of strain AETb3-4.</title>
        <authorList>
            <person name="Gao J."/>
            <person name="Zhang X."/>
        </authorList>
    </citation>
    <scope>NUCLEOTIDE SEQUENCE [LARGE SCALE GENOMIC DNA]</scope>
    <source>
        <strain evidence="4 5">AETb3-4</strain>
    </source>
</reference>